<dbReference type="Proteomes" id="UP000319817">
    <property type="component" value="Chromosome"/>
</dbReference>
<dbReference type="RefSeq" id="WP_145418183.1">
    <property type="nucleotide sequence ID" value="NZ_CP036526.1"/>
</dbReference>
<evidence type="ECO:0000313" key="3">
    <source>
        <dbReference type="Proteomes" id="UP000319817"/>
    </source>
</evidence>
<gene>
    <name evidence="2" type="ORF">K239x_25000</name>
</gene>
<organism evidence="2 3">
    <name type="scientific">Stieleria marina</name>
    <dbReference type="NCBI Taxonomy" id="1930275"/>
    <lineage>
        <taxon>Bacteria</taxon>
        <taxon>Pseudomonadati</taxon>
        <taxon>Planctomycetota</taxon>
        <taxon>Planctomycetia</taxon>
        <taxon>Pirellulales</taxon>
        <taxon>Pirellulaceae</taxon>
        <taxon>Stieleria</taxon>
    </lineage>
</organism>
<evidence type="ECO:0000313" key="2">
    <source>
        <dbReference type="EMBL" id="QDT10543.1"/>
    </source>
</evidence>
<dbReference type="OrthoDB" id="9965373at2"/>
<keyword evidence="1" id="KW-0812">Transmembrane</keyword>
<evidence type="ECO:0000256" key="1">
    <source>
        <dbReference type="SAM" id="Phobius"/>
    </source>
</evidence>
<keyword evidence="1" id="KW-1133">Transmembrane helix</keyword>
<reference evidence="2 3" key="1">
    <citation type="submission" date="2019-02" db="EMBL/GenBank/DDBJ databases">
        <title>Deep-cultivation of Planctomycetes and their phenomic and genomic characterization uncovers novel biology.</title>
        <authorList>
            <person name="Wiegand S."/>
            <person name="Jogler M."/>
            <person name="Boedeker C."/>
            <person name="Pinto D."/>
            <person name="Vollmers J."/>
            <person name="Rivas-Marin E."/>
            <person name="Kohn T."/>
            <person name="Peeters S.H."/>
            <person name="Heuer A."/>
            <person name="Rast P."/>
            <person name="Oberbeckmann S."/>
            <person name="Bunk B."/>
            <person name="Jeske O."/>
            <person name="Meyerdierks A."/>
            <person name="Storesund J.E."/>
            <person name="Kallscheuer N."/>
            <person name="Luecker S."/>
            <person name="Lage O.M."/>
            <person name="Pohl T."/>
            <person name="Merkel B.J."/>
            <person name="Hornburger P."/>
            <person name="Mueller R.-W."/>
            <person name="Bruemmer F."/>
            <person name="Labrenz M."/>
            <person name="Spormann A.M."/>
            <person name="Op den Camp H."/>
            <person name="Overmann J."/>
            <person name="Amann R."/>
            <person name="Jetten M.S.M."/>
            <person name="Mascher T."/>
            <person name="Medema M.H."/>
            <person name="Devos D.P."/>
            <person name="Kaster A.-K."/>
            <person name="Ovreas L."/>
            <person name="Rohde M."/>
            <person name="Galperin M.Y."/>
            <person name="Jogler C."/>
        </authorList>
    </citation>
    <scope>NUCLEOTIDE SEQUENCE [LARGE SCALE GENOMIC DNA]</scope>
    <source>
        <strain evidence="2 3">K23_9</strain>
    </source>
</reference>
<proteinExistence type="predicted"/>
<dbReference type="EMBL" id="CP036526">
    <property type="protein sequence ID" value="QDT10543.1"/>
    <property type="molecule type" value="Genomic_DNA"/>
</dbReference>
<protein>
    <submittedName>
        <fullName evidence="2">Uncharacterized protein</fullName>
    </submittedName>
</protein>
<keyword evidence="3" id="KW-1185">Reference proteome</keyword>
<feature type="transmembrane region" description="Helical" evidence="1">
    <location>
        <begin position="45"/>
        <end position="62"/>
    </location>
</feature>
<dbReference type="AlphaFoldDB" id="A0A517NTU4"/>
<name>A0A517NTU4_9BACT</name>
<accession>A0A517NTU4</accession>
<keyword evidence="1" id="KW-0472">Membrane</keyword>
<sequence>MSRDPDQSDIPYYRRSRRAAWVAAGVCGLLGATAAAETQHDHGFAGLSLTVGFLSFVWGLDYHRRLAAIADRFSAKQIGGSR</sequence>